<dbReference type="PANTHER" id="PTHR44019">
    <property type="entry name" value="WD REPEAT-CONTAINING PROTEIN 55"/>
    <property type="match status" value="1"/>
</dbReference>
<keyword evidence="1 3" id="KW-0853">WD repeat</keyword>
<dbReference type="PROSITE" id="PS50082">
    <property type="entry name" value="WD_REPEATS_2"/>
    <property type="match status" value="3"/>
</dbReference>
<protein>
    <submittedName>
        <fullName evidence="4">WD40-repeat-containing domain protein</fullName>
    </submittedName>
</protein>
<evidence type="ECO:0000256" key="3">
    <source>
        <dbReference type="PROSITE-ProRule" id="PRU00221"/>
    </source>
</evidence>
<dbReference type="PROSITE" id="PS50294">
    <property type="entry name" value="WD_REPEATS_REGION"/>
    <property type="match status" value="3"/>
</dbReference>
<keyword evidence="2" id="KW-0677">Repeat</keyword>
<dbReference type="Gene3D" id="2.130.10.10">
    <property type="entry name" value="YVTN repeat-like/Quinoprotein amine dehydrogenase"/>
    <property type="match status" value="1"/>
</dbReference>
<proteinExistence type="predicted"/>
<feature type="repeat" description="WD" evidence="3">
    <location>
        <begin position="60"/>
        <end position="101"/>
    </location>
</feature>
<dbReference type="EMBL" id="MU864359">
    <property type="protein sequence ID" value="KAK4191500.1"/>
    <property type="molecule type" value="Genomic_DNA"/>
</dbReference>
<dbReference type="InterPro" id="IPR036322">
    <property type="entry name" value="WD40_repeat_dom_sf"/>
</dbReference>
<sequence length="277" mass="30047">MSIKLWDPADSYKNIRTLQGHEHIISSVRFVPGGNLLVSASKDTTLKLWDVTTGYCVKTIKGHSDWPRAVAPSIDGKYLLSTGSDKTARLWDIHSGQEPECKVVMAGHENFNLCCAFAPATSYQYLAKLAGLEKVPLAANSAEFMATGSRDMQIMLWDSRGNCIKILSGHDNWVRGLVFHPGGKYLLSVADDRMLRCWDLSQDGKCVQTLKGVFDGFVSCVRWAPGVMKDGPVNGDEGTPRKRAVVGADGNTGAQIRCVVATGSVDGPEGKVRIFAG</sequence>
<dbReference type="AlphaFoldDB" id="A0AAN7AN41"/>
<evidence type="ECO:0000313" key="4">
    <source>
        <dbReference type="EMBL" id="KAK4191500.1"/>
    </source>
</evidence>
<dbReference type="PRINTS" id="PR00320">
    <property type="entry name" value="GPROTEINBRPT"/>
</dbReference>
<reference evidence="4" key="2">
    <citation type="submission" date="2023-05" db="EMBL/GenBank/DDBJ databases">
        <authorList>
            <consortium name="Lawrence Berkeley National Laboratory"/>
            <person name="Steindorff A."/>
            <person name="Hensen N."/>
            <person name="Bonometti L."/>
            <person name="Westerberg I."/>
            <person name="Brannstrom I.O."/>
            <person name="Guillou S."/>
            <person name="Cros-Aarteil S."/>
            <person name="Calhoun S."/>
            <person name="Haridas S."/>
            <person name="Kuo A."/>
            <person name="Mondo S."/>
            <person name="Pangilinan J."/>
            <person name="Riley R."/>
            <person name="Labutti K."/>
            <person name="Andreopoulos B."/>
            <person name="Lipzen A."/>
            <person name="Chen C."/>
            <person name="Yanf M."/>
            <person name="Daum C."/>
            <person name="Ng V."/>
            <person name="Clum A."/>
            <person name="Ohm R."/>
            <person name="Martin F."/>
            <person name="Silar P."/>
            <person name="Natvig D."/>
            <person name="Lalanne C."/>
            <person name="Gautier V."/>
            <person name="Ament-Velasquez S.L."/>
            <person name="Kruys A."/>
            <person name="Hutchinson M.I."/>
            <person name="Powell A.J."/>
            <person name="Barry K."/>
            <person name="Miller A.N."/>
            <person name="Grigoriev I.V."/>
            <person name="Debuchy R."/>
            <person name="Gladieux P."/>
            <person name="Thoren M.H."/>
            <person name="Johannesson H."/>
        </authorList>
    </citation>
    <scope>NUCLEOTIDE SEQUENCE</scope>
    <source>
        <strain evidence="4">PSN309</strain>
    </source>
</reference>
<name>A0AAN7AN41_9PEZI</name>
<feature type="repeat" description="WD" evidence="3">
    <location>
        <begin position="18"/>
        <end position="59"/>
    </location>
</feature>
<dbReference type="Proteomes" id="UP001302126">
    <property type="component" value="Unassembled WGS sequence"/>
</dbReference>
<accession>A0AAN7AN41</accession>
<dbReference type="PANTHER" id="PTHR44019:SF8">
    <property type="entry name" value="POC1 CENTRIOLAR PROTEIN HOMOLOG"/>
    <property type="match status" value="1"/>
</dbReference>
<evidence type="ECO:0000256" key="2">
    <source>
        <dbReference type="ARBA" id="ARBA00022737"/>
    </source>
</evidence>
<dbReference type="PROSITE" id="PS00678">
    <property type="entry name" value="WD_REPEATS_1"/>
    <property type="match status" value="2"/>
</dbReference>
<keyword evidence="5" id="KW-1185">Reference proteome</keyword>
<dbReference type="InterPro" id="IPR015943">
    <property type="entry name" value="WD40/YVTN_repeat-like_dom_sf"/>
</dbReference>
<reference evidence="4" key="1">
    <citation type="journal article" date="2023" name="Mol. Phylogenet. Evol.">
        <title>Genome-scale phylogeny and comparative genomics of the fungal order Sordariales.</title>
        <authorList>
            <person name="Hensen N."/>
            <person name="Bonometti L."/>
            <person name="Westerberg I."/>
            <person name="Brannstrom I.O."/>
            <person name="Guillou S."/>
            <person name="Cros-Aarteil S."/>
            <person name="Calhoun S."/>
            <person name="Haridas S."/>
            <person name="Kuo A."/>
            <person name="Mondo S."/>
            <person name="Pangilinan J."/>
            <person name="Riley R."/>
            <person name="LaButti K."/>
            <person name="Andreopoulos B."/>
            <person name="Lipzen A."/>
            <person name="Chen C."/>
            <person name="Yan M."/>
            <person name="Daum C."/>
            <person name="Ng V."/>
            <person name="Clum A."/>
            <person name="Steindorff A."/>
            <person name="Ohm R.A."/>
            <person name="Martin F."/>
            <person name="Silar P."/>
            <person name="Natvig D.O."/>
            <person name="Lalanne C."/>
            <person name="Gautier V."/>
            <person name="Ament-Velasquez S.L."/>
            <person name="Kruys A."/>
            <person name="Hutchinson M.I."/>
            <person name="Powell A.J."/>
            <person name="Barry K."/>
            <person name="Miller A.N."/>
            <person name="Grigoriev I.V."/>
            <person name="Debuchy R."/>
            <person name="Gladieux P."/>
            <person name="Hiltunen Thoren M."/>
            <person name="Johannesson H."/>
        </authorList>
    </citation>
    <scope>NUCLEOTIDE SEQUENCE</scope>
    <source>
        <strain evidence="4">PSN309</strain>
    </source>
</reference>
<evidence type="ECO:0000313" key="5">
    <source>
        <dbReference type="Proteomes" id="UP001302126"/>
    </source>
</evidence>
<evidence type="ECO:0000256" key="1">
    <source>
        <dbReference type="ARBA" id="ARBA00022574"/>
    </source>
</evidence>
<dbReference type="InterPro" id="IPR019775">
    <property type="entry name" value="WD40_repeat_CS"/>
</dbReference>
<dbReference type="SUPFAM" id="SSF50978">
    <property type="entry name" value="WD40 repeat-like"/>
    <property type="match status" value="1"/>
</dbReference>
<feature type="repeat" description="WD" evidence="3">
    <location>
        <begin position="167"/>
        <end position="201"/>
    </location>
</feature>
<dbReference type="InterPro" id="IPR050505">
    <property type="entry name" value="WDR55/POC1"/>
</dbReference>
<dbReference type="InterPro" id="IPR020472">
    <property type="entry name" value="WD40_PAC1"/>
</dbReference>
<dbReference type="InterPro" id="IPR001680">
    <property type="entry name" value="WD40_rpt"/>
</dbReference>
<dbReference type="CDD" id="cd00200">
    <property type="entry name" value="WD40"/>
    <property type="match status" value="1"/>
</dbReference>
<dbReference type="Pfam" id="PF00400">
    <property type="entry name" value="WD40"/>
    <property type="match status" value="4"/>
</dbReference>
<organism evidence="4 5">
    <name type="scientific">Podospora australis</name>
    <dbReference type="NCBI Taxonomy" id="1536484"/>
    <lineage>
        <taxon>Eukaryota</taxon>
        <taxon>Fungi</taxon>
        <taxon>Dikarya</taxon>
        <taxon>Ascomycota</taxon>
        <taxon>Pezizomycotina</taxon>
        <taxon>Sordariomycetes</taxon>
        <taxon>Sordariomycetidae</taxon>
        <taxon>Sordariales</taxon>
        <taxon>Podosporaceae</taxon>
        <taxon>Podospora</taxon>
    </lineage>
</organism>
<dbReference type="SMART" id="SM00320">
    <property type="entry name" value="WD40"/>
    <property type="match status" value="5"/>
</dbReference>
<gene>
    <name evidence="4" type="ORF">QBC35DRAFT_487383</name>
</gene>
<comment type="caution">
    <text evidence="4">The sequence shown here is derived from an EMBL/GenBank/DDBJ whole genome shotgun (WGS) entry which is preliminary data.</text>
</comment>